<evidence type="ECO:0000313" key="5">
    <source>
        <dbReference type="Proteomes" id="UP000718593"/>
    </source>
</evidence>
<organism evidence="4 5">
    <name type="scientific">Dechloromonas agitata</name>
    <dbReference type="NCBI Taxonomy" id="73030"/>
    <lineage>
        <taxon>Bacteria</taxon>
        <taxon>Pseudomonadati</taxon>
        <taxon>Pseudomonadota</taxon>
        <taxon>Betaproteobacteria</taxon>
        <taxon>Rhodocyclales</taxon>
        <taxon>Azonexaceae</taxon>
        <taxon>Dechloromonas</taxon>
    </lineage>
</organism>
<dbReference type="PROSITE" id="PS50887">
    <property type="entry name" value="GGDEF"/>
    <property type="match status" value="1"/>
</dbReference>
<dbReference type="InterPro" id="IPR043128">
    <property type="entry name" value="Rev_trsase/Diguanyl_cyclase"/>
</dbReference>
<dbReference type="PANTHER" id="PTHR45138">
    <property type="entry name" value="REGULATORY COMPONENTS OF SENSORY TRANSDUCTION SYSTEM"/>
    <property type="match status" value="1"/>
</dbReference>
<evidence type="ECO:0000259" key="3">
    <source>
        <dbReference type="PROSITE" id="PS50887"/>
    </source>
</evidence>
<evidence type="ECO:0000256" key="1">
    <source>
        <dbReference type="ARBA" id="ARBA00012528"/>
    </source>
</evidence>
<reference evidence="4" key="1">
    <citation type="submission" date="2020-04" db="EMBL/GenBank/DDBJ databases">
        <title>Deep metagenomics examines the oral microbiome during advanced dental caries in children, revealing novel taxa and co-occurrences with host molecules.</title>
        <authorList>
            <person name="Baker J.L."/>
            <person name="Morton J.T."/>
            <person name="Dinis M."/>
            <person name="Alvarez R."/>
            <person name="Tran N.C."/>
            <person name="Knight R."/>
            <person name="Edlund A."/>
        </authorList>
    </citation>
    <scope>NUCLEOTIDE SEQUENCE</scope>
    <source>
        <strain evidence="4">JCVI_32_bin.24</strain>
    </source>
</reference>
<dbReference type="EC" id="2.7.7.65" evidence="1"/>
<dbReference type="InterPro" id="IPR029787">
    <property type="entry name" value="Nucleotide_cyclase"/>
</dbReference>
<dbReference type="GO" id="GO:0043709">
    <property type="term" value="P:cell adhesion involved in single-species biofilm formation"/>
    <property type="evidence" value="ECO:0007669"/>
    <property type="project" value="TreeGrafter"/>
</dbReference>
<dbReference type="GO" id="GO:0052621">
    <property type="term" value="F:diguanylate cyclase activity"/>
    <property type="evidence" value="ECO:0007669"/>
    <property type="project" value="UniProtKB-EC"/>
</dbReference>
<dbReference type="InterPro" id="IPR050469">
    <property type="entry name" value="Diguanylate_Cyclase"/>
</dbReference>
<feature type="domain" description="GGDEF" evidence="3">
    <location>
        <begin position="1"/>
        <end position="91"/>
    </location>
</feature>
<dbReference type="CDD" id="cd01949">
    <property type="entry name" value="GGDEF"/>
    <property type="match status" value="1"/>
</dbReference>
<sequence>IAGRLGGEEFAVMLPETSIGQAIMVAERLRSQIVSAPVTLADGQCVAYTLSIGIAVLTAEHEGLDRLLQQADQALYAAKERGRNRVVSYAADRPA</sequence>
<comment type="caution">
    <text evidence="4">The sequence shown here is derived from an EMBL/GenBank/DDBJ whole genome shotgun (WGS) entry which is preliminary data.</text>
</comment>
<protein>
    <recommendedName>
        <fullName evidence="1">diguanylate cyclase</fullName>
        <ecNumber evidence="1">2.7.7.65</ecNumber>
    </recommendedName>
</protein>
<dbReference type="AlphaFoldDB" id="A0A930BUV4"/>
<dbReference type="InterPro" id="IPR000160">
    <property type="entry name" value="GGDEF_dom"/>
</dbReference>
<dbReference type="Proteomes" id="UP000718593">
    <property type="component" value="Unassembled WGS sequence"/>
</dbReference>
<evidence type="ECO:0000256" key="2">
    <source>
        <dbReference type="ARBA" id="ARBA00034247"/>
    </source>
</evidence>
<feature type="non-terminal residue" evidence="4">
    <location>
        <position position="1"/>
    </location>
</feature>
<dbReference type="Pfam" id="PF00990">
    <property type="entry name" value="GGDEF"/>
    <property type="match status" value="1"/>
</dbReference>
<dbReference type="Gene3D" id="3.30.70.270">
    <property type="match status" value="1"/>
</dbReference>
<gene>
    <name evidence="4" type="ORF">HXL68_09205</name>
</gene>
<dbReference type="NCBIfam" id="TIGR00254">
    <property type="entry name" value="GGDEF"/>
    <property type="match status" value="1"/>
</dbReference>
<proteinExistence type="predicted"/>
<name>A0A930BUV4_9RHOO</name>
<evidence type="ECO:0000313" key="4">
    <source>
        <dbReference type="EMBL" id="MBF1165207.1"/>
    </source>
</evidence>
<dbReference type="SUPFAM" id="SSF55073">
    <property type="entry name" value="Nucleotide cyclase"/>
    <property type="match status" value="1"/>
</dbReference>
<accession>A0A930BUV4</accession>
<dbReference type="PANTHER" id="PTHR45138:SF9">
    <property type="entry name" value="DIGUANYLATE CYCLASE DGCM-RELATED"/>
    <property type="match status" value="1"/>
</dbReference>
<dbReference type="GO" id="GO:0005886">
    <property type="term" value="C:plasma membrane"/>
    <property type="evidence" value="ECO:0007669"/>
    <property type="project" value="TreeGrafter"/>
</dbReference>
<dbReference type="EMBL" id="JABZMI010000166">
    <property type="protein sequence ID" value="MBF1165207.1"/>
    <property type="molecule type" value="Genomic_DNA"/>
</dbReference>
<comment type="catalytic activity">
    <reaction evidence="2">
        <text>2 GTP = 3',3'-c-di-GMP + 2 diphosphate</text>
        <dbReference type="Rhea" id="RHEA:24898"/>
        <dbReference type="ChEBI" id="CHEBI:33019"/>
        <dbReference type="ChEBI" id="CHEBI:37565"/>
        <dbReference type="ChEBI" id="CHEBI:58805"/>
        <dbReference type="EC" id="2.7.7.65"/>
    </reaction>
</comment>
<dbReference type="GO" id="GO:1902201">
    <property type="term" value="P:negative regulation of bacterial-type flagellum-dependent cell motility"/>
    <property type="evidence" value="ECO:0007669"/>
    <property type="project" value="TreeGrafter"/>
</dbReference>
<dbReference type="SMART" id="SM00267">
    <property type="entry name" value="GGDEF"/>
    <property type="match status" value="1"/>
</dbReference>